<feature type="repeat" description="Solcar" evidence="9">
    <location>
        <begin position="175"/>
        <end position="252"/>
    </location>
</feature>
<dbReference type="EMBL" id="JAUJYO010000008">
    <property type="protein sequence ID" value="KAK1310101.1"/>
    <property type="molecule type" value="Genomic_DNA"/>
</dbReference>
<dbReference type="PROSITE" id="PS50920">
    <property type="entry name" value="SOLCAR"/>
    <property type="match status" value="3"/>
</dbReference>
<name>A0AAV9E8K0_ACOCL</name>
<dbReference type="InterPro" id="IPR002067">
    <property type="entry name" value="MCP"/>
</dbReference>
<reference evidence="12" key="2">
    <citation type="submission" date="2023-06" db="EMBL/GenBank/DDBJ databases">
        <authorList>
            <person name="Ma L."/>
            <person name="Liu K.-W."/>
            <person name="Li Z."/>
            <person name="Hsiao Y.-Y."/>
            <person name="Qi Y."/>
            <person name="Fu T."/>
            <person name="Tang G."/>
            <person name="Zhang D."/>
            <person name="Sun W.-H."/>
            <person name="Liu D.-K."/>
            <person name="Li Y."/>
            <person name="Chen G.-Z."/>
            <person name="Liu X.-D."/>
            <person name="Liao X.-Y."/>
            <person name="Jiang Y.-T."/>
            <person name="Yu X."/>
            <person name="Hao Y."/>
            <person name="Huang J."/>
            <person name="Zhao X.-W."/>
            <person name="Ke S."/>
            <person name="Chen Y.-Y."/>
            <person name="Wu W.-L."/>
            <person name="Hsu J.-L."/>
            <person name="Lin Y.-F."/>
            <person name="Huang M.-D."/>
            <person name="Li C.-Y."/>
            <person name="Huang L."/>
            <person name="Wang Z.-W."/>
            <person name="Zhao X."/>
            <person name="Zhong W.-Y."/>
            <person name="Peng D.-H."/>
            <person name="Ahmad S."/>
            <person name="Lan S."/>
            <person name="Zhang J.-S."/>
            <person name="Tsai W.-C."/>
            <person name="Van De Peer Y."/>
            <person name="Liu Z.-J."/>
        </authorList>
    </citation>
    <scope>NUCLEOTIDE SEQUENCE</scope>
    <source>
        <strain evidence="12">CP</strain>
        <tissue evidence="12">Leaves</tissue>
    </source>
</reference>
<dbReference type="Pfam" id="PF00153">
    <property type="entry name" value="Mito_carr"/>
    <property type="match status" value="3"/>
</dbReference>
<evidence type="ECO:0000256" key="1">
    <source>
        <dbReference type="ARBA" id="ARBA00004225"/>
    </source>
</evidence>
<evidence type="ECO:0000256" key="7">
    <source>
        <dbReference type="ARBA" id="ARBA00023128"/>
    </source>
</evidence>
<evidence type="ECO:0000256" key="10">
    <source>
        <dbReference type="RuleBase" id="RU000488"/>
    </source>
</evidence>
<dbReference type="InterPro" id="IPR050567">
    <property type="entry name" value="Mitochondrial_Carrier"/>
</dbReference>
<evidence type="ECO:0000256" key="11">
    <source>
        <dbReference type="SAM" id="MobiDB-lite"/>
    </source>
</evidence>
<dbReference type="SUPFAM" id="SSF103506">
    <property type="entry name" value="Mitochondrial carrier"/>
    <property type="match status" value="1"/>
</dbReference>
<evidence type="ECO:0000256" key="3">
    <source>
        <dbReference type="ARBA" id="ARBA00022448"/>
    </source>
</evidence>
<gene>
    <name evidence="12" type="primary">BAC2</name>
    <name evidence="12" type="ORF">QJS10_CPA08g00483</name>
</gene>
<dbReference type="GO" id="GO:0022857">
    <property type="term" value="F:transmembrane transporter activity"/>
    <property type="evidence" value="ECO:0007669"/>
    <property type="project" value="TreeGrafter"/>
</dbReference>
<dbReference type="Proteomes" id="UP001180020">
    <property type="component" value="Unassembled WGS sequence"/>
</dbReference>
<dbReference type="PANTHER" id="PTHR45624">
    <property type="entry name" value="MITOCHONDRIAL BASIC AMINO ACIDS TRANSPORTER-RELATED"/>
    <property type="match status" value="1"/>
</dbReference>
<evidence type="ECO:0000256" key="9">
    <source>
        <dbReference type="PROSITE-ProRule" id="PRU00282"/>
    </source>
</evidence>
<dbReference type="PANTHER" id="PTHR45624:SF10">
    <property type="entry name" value="SLC (SOLUTE CARRIER) HOMOLOG"/>
    <property type="match status" value="1"/>
</dbReference>
<sequence length="252" mass="27971">MASSWGREFVAGGLGGMVGVVSGYPLDTLRKLIQQPHHHPVSAFNLLRRIVASEGLFALYRGMEAPLAAVTFQNAVVFQVCSSVMNFGFRQQEQSSSIQNYTPPVANEGPQTPPDQQRRSVSMARSILRREGLRRIYRGLSITMLRDAPAHGVYFLTYEYGREQFHPGYRTNGQESLGTMLVVRGMAGVASWVCCYPFDVIKSRLQAQTKPRQGDPPPVYGGIMDCFRKSVHEEGYGVLLRGLGQQSPALSW</sequence>
<evidence type="ECO:0000256" key="8">
    <source>
        <dbReference type="ARBA" id="ARBA00023136"/>
    </source>
</evidence>
<comment type="caution">
    <text evidence="12">The sequence shown here is derived from an EMBL/GenBank/DDBJ whole genome shotgun (WGS) entry which is preliminary data.</text>
</comment>
<reference evidence="12" key="1">
    <citation type="journal article" date="2023" name="Nat. Commun.">
        <title>Diploid and tetraploid genomes of Acorus and the evolution of monocots.</title>
        <authorList>
            <person name="Ma L."/>
            <person name="Liu K.W."/>
            <person name="Li Z."/>
            <person name="Hsiao Y.Y."/>
            <person name="Qi Y."/>
            <person name="Fu T."/>
            <person name="Tang G.D."/>
            <person name="Zhang D."/>
            <person name="Sun W.H."/>
            <person name="Liu D.K."/>
            <person name="Li Y."/>
            <person name="Chen G.Z."/>
            <person name="Liu X.D."/>
            <person name="Liao X.Y."/>
            <person name="Jiang Y.T."/>
            <person name="Yu X."/>
            <person name="Hao Y."/>
            <person name="Huang J."/>
            <person name="Zhao X.W."/>
            <person name="Ke S."/>
            <person name="Chen Y.Y."/>
            <person name="Wu W.L."/>
            <person name="Hsu J.L."/>
            <person name="Lin Y.F."/>
            <person name="Huang M.D."/>
            <person name="Li C.Y."/>
            <person name="Huang L."/>
            <person name="Wang Z.W."/>
            <person name="Zhao X."/>
            <person name="Zhong W.Y."/>
            <person name="Peng D.H."/>
            <person name="Ahmad S."/>
            <person name="Lan S."/>
            <person name="Zhang J.S."/>
            <person name="Tsai W.C."/>
            <person name="Van de Peer Y."/>
            <person name="Liu Z.J."/>
        </authorList>
    </citation>
    <scope>NUCLEOTIDE SEQUENCE</scope>
    <source>
        <strain evidence="12">CP</strain>
    </source>
</reference>
<dbReference type="AlphaFoldDB" id="A0AAV9E8K0"/>
<keyword evidence="8 9" id="KW-0472">Membrane</keyword>
<evidence type="ECO:0000256" key="4">
    <source>
        <dbReference type="ARBA" id="ARBA00022692"/>
    </source>
</evidence>
<feature type="repeat" description="Solcar" evidence="9">
    <location>
        <begin position="3"/>
        <end position="87"/>
    </location>
</feature>
<keyword evidence="6" id="KW-1133">Transmembrane helix</keyword>
<comment type="subcellular location">
    <subcellularLocation>
        <location evidence="1">Mitochondrion membrane</location>
        <topology evidence="1">Multi-pass membrane protein</topology>
    </subcellularLocation>
</comment>
<dbReference type="InterPro" id="IPR023395">
    <property type="entry name" value="MCP_dom_sf"/>
</dbReference>
<protein>
    <submittedName>
        <fullName evidence="12">Mitochondrial arginine transporter BAC2</fullName>
    </submittedName>
</protein>
<evidence type="ECO:0000256" key="5">
    <source>
        <dbReference type="ARBA" id="ARBA00022737"/>
    </source>
</evidence>
<evidence type="ECO:0000313" key="13">
    <source>
        <dbReference type="Proteomes" id="UP001180020"/>
    </source>
</evidence>
<feature type="repeat" description="Solcar" evidence="9">
    <location>
        <begin position="94"/>
        <end position="164"/>
    </location>
</feature>
<evidence type="ECO:0000256" key="6">
    <source>
        <dbReference type="ARBA" id="ARBA00022989"/>
    </source>
</evidence>
<evidence type="ECO:0000313" key="12">
    <source>
        <dbReference type="EMBL" id="KAK1310101.1"/>
    </source>
</evidence>
<organism evidence="12 13">
    <name type="scientific">Acorus calamus</name>
    <name type="common">Sweet flag</name>
    <dbReference type="NCBI Taxonomy" id="4465"/>
    <lineage>
        <taxon>Eukaryota</taxon>
        <taxon>Viridiplantae</taxon>
        <taxon>Streptophyta</taxon>
        <taxon>Embryophyta</taxon>
        <taxon>Tracheophyta</taxon>
        <taxon>Spermatophyta</taxon>
        <taxon>Magnoliopsida</taxon>
        <taxon>Liliopsida</taxon>
        <taxon>Acoraceae</taxon>
        <taxon>Acorus</taxon>
    </lineage>
</organism>
<keyword evidence="7" id="KW-0496">Mitochondrion</keyword>
<keyword evidence="5" id="KW-0677">Repeat</keyword>
<comment type="similarity">
    <text evidence="2 10">Belongs to the mitochondrial carrier (TC 2.A.29) family.</text>
</comment>
<proteinExistence type="inferred from homology"/>
<feature type="region of interest" description="Disordered" evidence="11">
    <location>
        <begin position="100"/>
        <end position="121"/>
    </location>
</feature>
<dbReference type="Gene3D" id="1.50.40.10">
    <property type="entry name" value="Mitochondrial carrier domain"/>
    <property type="match status" value="2"/>
</dbReference>
<keyword evidence="3 10" id="KW-0813">Transport</keyword>
<keyword evidence="13" id="KW-1185">Reference proteome</keyword>
<dbReference type="PRINTS" id="PR00926">
    <property type="entry name" value="MITOCARRIER"/>
</dbReference>
<keyword evidence="4 9" id="KW-0812">Transmembrane</keyword>
<dbReference type="InterPro" id="IPR018108">
    <property type="entry name" value="MCP_transmembrane"/>
</dbReference>
<evidence type="ECO:0000256" key="2">
    <source>
        <dbReference type="ARBA" id="ARBA00006375"/>
    </source>
</evidence>
<accession>A0AAV9E8K0</accession>
<dbReference type="GO" id="GO:0031966">
    <property type="term" value="C:mitochondrial membrane"/>
    <property type="evidence" value="ECO:0007669"/>
    <property type="project" value="UniProtKB-SubCell"/>
</dbReference>